<feature type="domain" description="Plastocyanin-like" evidence="9">
    <location>
        <begin position="82"/>
        <end position="193"/>
    </location>
</feature>
<keyword evidence="6" id="KW-0472">Membrane</keyword>
<dbReference type="InterPro" id="IPR008972">
    <property type="entry name" value="Cupredoxin"/>
</dbReference>
<dbReference type="Gene3D" id="2.60.40.420">
    <property type="entry name" value="Cupredoxins - blue copper proteins"/>
    <property type="match status" value="3"/>
</dbReference>
<dbReference type="InterPro" id="IPR045087">
    <property type="entry name" value="Cu-oxidase_fam"/>
</dbReference>
<evidence type="ECO:0000256" key="1">
    <source>
        <dbReference type="ARBA" id="ARBA00010609"/>
    </source>
</evidence>
<evidence type="ECO:0000259" key="7">
    <source>
        <dbReference type="Pfam" id="PF00394"/>
    </source>
</evidence>
<dbReference type="FunFam" id="2.60.40.420:FF:000045">
    <property type="entry name" value="Laccase 2"/>
    <property type="match status" value="1"/>
</dbReference>
<evidence type="ECO:0000256" key="4">
    <source>
        <dbReference type="ARBA" id="ARBA00023008"/>
    </source>
</evidence>
<feature type="compositionally biased region" description="Acidic residues" evidence="5">
    <location>
        <begin position="260"/>
        <end position="274"/>
    </location>
</feature>
<feature type="region of interest" description="Disordered" evidence="5">
    <location>
        <begin position="253"/>
        <end position="286"/>
    </location>
</feature>
<dbReference type="Pfam" id="PF07731">
    <property type="entry name" value="Cu-oxidase_2"/>
    <property type="match status" value="1"/>
</dbReference>
<sequence length="705" mass="77497">MSTGKTFFLRSALFVGLVSVVTTIIYFTPEPDRTFLSCERPCHELDWPMICRIKLTLEVYQTLSWSCGECPSNQTDCFNANCVTADGVPQGLLTANRQLPGPSIQVCENDILVVDVWNRVPGAGVGVHWRGMTQKETPFMDGVPMVTQCPIPAHTTFQYKFRASKAGTHLWHAHAGAESADGLFGALVVRQPSSRDPQRGHYDVDDVDHVIVIAEWARGFTLQRLADAHHKPSTGASAEGKNLVDTLLINGRGKLHPSDAESEMDVDPDSEEGEEKSSASESPMATFNVRPGLRHRFRMANAGGVAGCPVRVSIDNHLLRVIALDGNPIQAAQVKSFVLSPGERADFVVTADQPIGDYWMRASADKAEGKDLHPNCRSLKQKAIVHYKSSDYKPKLNFAFPEKLSYPAPHNHPSDSESSKEGDATAKVLLNSVDDICIEAHDSLCVTEVHSLHKLDPDLAVPKVDRTIYLPFDFQLVGTDNVSYPPFLVPGTKDVRVPRVANLTFMYPPSPLVTQASDVPYDLRCSQDLLPKRCPTTVAGERREEGSAIEKGDTDVCECVHQIDIGLGDTVELMLVDEGGASDWGHVFHLHGYSFHVVALGSFESDVTSSNRIEVLKDMERKGKLSRNLVDPVVKDTVFIPSGGYAVLRFKADNPGYWLLHDQHISHSAWGLNVILHVGSDNQLPPTPPDFPKCGSWVGPEFFLI</sequence>
<accession>A0A2Z5WQ00</accession>
<feature type="domain" description="Plastocyanin-like" evidence="7">
    <location>
        <begin position="222"/>
        <end position="388"/>
    </location>
</feature>
<reference evidence="10" key="1">
    <citation type="journal article" date="2017" name="Appl. Entomol. Zool. (Jpn.)">
        <title>Electroporation-mediated RNA interference reveals a role of the multicopper oxidase 2 gene in dragonfly cuticular pigmentation.</title>
        <authorList>
            <person name="Okude G."/>
            <person name="Futahashi R."/>
            <person name="Kawahara-Miki R."/>
            <person name="Yoshitake K."/>
            <person name="Yajima S."/>
            <person name="Fukatsu T."/>
        </authorList>
    </citation>
    <scope>NUCLEOTIDE SEQUENCE</scope>
</reference>
<keyword evidence="3" id="KW-0560">Oxidoreductase</keyword>
<keyword evidence="2" id="KW-0479">Metal-binding</keyword>
<dbReference type="GO" id="GO:0006826">
    <property type="term" value="P:iron ion transport"/>
    <property type="evidence" value="ECO:0007669"/>
    <property type="project" value="TreeGrafter"/>
</dbReference>
<dbReference type="CDD" id="cd13858">
    <property type="entry name" value="CuRO_1_tcLCC2_insect_like"/>
    <property type="match status" value="1"/>
</dbReference>
<evidence type="ECO:0000256" key="5">
    <source>
        <dbReference type="SAM" id="MobiDB-lite"/>
    </source>
</evidence>
<keyword evidence="6" id="KW-0812">Transmembrane</keyword>
<evidence type="ECO:0000256" key="2">
    <source>
        <dbReference type="ARBA" id="ARBA00022723"/>
    </source>
</evidence>
<dbReference type="GO" id="GO:0016491">
    <property type="term" value="F:oxidoreductase activity"/>
    <property type="evidence" value="ECO:0007669"/>
    <property type="project" value="UniProtKB-KW"/>
</dbReference>
<dbReference type="PANTHER" id="PTHR11709:SF394">
    <property type="entry name" value="FI03373P-RELATED"/>
    <property type="match status" value="1"/>
</dbReference>
<proteinExistence type="evidence at transcript level"/>
<dbReference type="InterPro" id="IPR011706">
    <property type="entry name" value="Cu-oxidase_C"/>
</dbReference>
<dbReference type="SUPFAM" id="SSF49503">
    <property type="entry name" value="Cupredoxins"/>
    <property type="match status" value="3"/>
</dbReference>
<dbReference type="EMBL" id="LC202058">
    <property type="protein sequence ID" value="BBC20926.1"/>
    <property type="molecule type" value="mRNA"/>
</dbReference>
<gene>
    <name evidence="10" type="primary">MCORP</name>
</gene>
<evidence type="ECO:0000259" key="9">
    <source>
        <dbReference type="Pfam" id="PF07732"/>
    </source>
</evidence>
<keyword evidence="6" id="KW-1133">Transmembrane helix</keyword>
<dbReference type="GO" id="GO:0005886">
    <property type="term" value="C:plasma membrane"/>
    <property type="evidence" value="ECO:0007669"/>
    <property type="project" value="TreeGrafter"/>
</dbReference>
<feature type="transmembrane region" description="Helical" evidence="6">
    <location>
        <begin position="7"/>
        <end position="27"/>
    </location>
</feature>
<evidence type="ECO:0000313" key="10">
    <source>
        <dbReference type="EMBL" id="BBC20926.1"/>
    </source>
</evidence>
<dbReference type="InterPro" id="IPR001117">
    <property type="entry name" value="Cu-oxidase_2nd"/>
</dbReference>
<keyword evidence="4" id="KW-0186">Copper</keyword>
<dbReference type="AlphaFoldDB" id="A0A2Z5WQ00"/>
<dbReference type="FunFam" id="2.60.40.420:FF:000031">
    <property type="entry name" value="Laccase-2 isoform A"/>
    <property type="match status" value="1"/>
</dbReference>
<dbReference type="PANTHER" id="PTHR11709">
    <property type="entry name" value="MULTI-COPPER OXIDASE"/>
    <property type="match status" value="1"/>
</dbReference>
<protein>
    <submittedName>
        <fullName evidence="10">Multicopper oxidase related protein</fullName>
    </submittedName>
</protein>
<evidence type="ECO:0000256" key="3">
    <source>
        <dbReference type="ARBA" id="ARBA00023002"/>
    </source>
</evidence>
<name>A0A2Z5WQ00_NANPY</name>
<dbReference type="Pfam" id="PF07732">
    <property type="entry name" value="Cu-oxidase_3"/>
    <property type="match status" value="1"/>
</dbReference>
<dbReference type="Pfam" id="PF00394">
    <property type="entry name" value="Cu-oxidase"/>
    <property type="match status" value="1"/>
</dbReference>
<feature type="domain" description="Plastocyanin-like" evidence="8">
    <location>
        <begin position="552"/>
        <end position="678"/>
    </location>
</feature>
<comment type="similarity">
    <text evidence="1">Belongs to the multicopper oxidase family.</text>
</comment>
<evidence type="ECO:0000259" key="8">
    <source>
        <dbReference type="Pfam" id="PF07731"/>
    </source>
</evidence>
<dbReference type="InterPro" id="IPR011707">
    <property type="entry name" value="Cu-oxidase-like_N"/>
</dbReference>
<organism evidence="10">
    <name type="scientific">Nannophya pygmaea</name>
    <name type="common">Scarlet dwarf dragonfly</name>
    <dbReference type="NCBI Taxonomy" id="229391"/>
    <lineage>
        <taxon>Eukaryota</taxon>
        <taxon>Metazoa</taxon>
        <taxon>Ecdysozoa</taxon>
        <taxon>Arthropoda</taxon>
        <taxon>Hexapoda</taxon>
        <taxon>Insecta</taxon>
        <taxon>Pterygota</taxon>
        <taxon>Palaeoptera</taxon>
        <taxon>Odonata</taxon>
        <taxon>Epiprocta</taxon>
        <taxon>Anisoptera</taxon>
        <taxon>Libelluloidea</taxon>
        <taxon>Libellulidae</taxon>
        <taxon>Nannophya</taxon>
    </lineage>
</organism>
<dbReference type="CDD" id="cd13884">
    <property type="entry name" value="CuRO_2_tcLCC_insect_like"/>
    <property type="match status" value="1"/>
</dbReference>
<evidence type="ECO:0000256" key="6">
    <source>
        <dbReference type="SAM" id="Phobius"/>
    </source>
</evidence>
<dbReference type="GO" id="GO:0005507">
    <property type="term" value="F:copper ion binding"/>
    <property type="evidence" value="ECO:0007669"/>
    <property type="project" value="InterPro"/>
</dbReference>
<dbReference type="CDD" id="cd13905">
    <property type="entry name" value="CuRO_3_tcLLC2_insect_like"/>
    <property type="match status" value="1"/>
</dbReference>